<feature type="region of interest" description="Disordered" evidence="15">
    <location>
        <begin position="1419"/>
        <end position="1440"/>
    </location>
</feature>
<dbReference type="PANTHER" id="PTHR46184:SF5">
    <property type="entry name" value="UNCONVENTIONAL MYOSIN-IXA-LIKE"/>
    <property type="match status" value="1"/>
</dbReference>
<dbReference type="InterPro" id="IPR001609">
    <property type="entry name" value="Myosin_head_motor_dom-like"/>
</dbReference>
<organism evidence="20 21">
    <name type="scientific">Petromyzon marinus</name>
    <name type="common">Sea lamprey</name>
    <dbReference type="NCBI Taxonomy" id="7757"/>
    <lineage>
        <taxon>Eukaryota</taxon>
        <taxon>Metazoa</taxon>
        <taxon>Chordata</taxon>
        <taxon>Craniata</taxon>
        <taxon>Vertebrata</taxon>
        <taxon>Cyclostomata</taxon>
        <taxon>Hyperoartia</taxon>
        <taxon>Petromyzontiformes</taxon>
        <taxon>Petromyzontidae</taxon>
        <taxon>Petromyzon</taxon>
    </lineage>
</organism>
<dbReference type="PROSITE" id="PS00479">
    <property type="entry name" value="ZF_DAG_PE_1"/>
    <property type="match status" value="1"/>
</dbReference>
<protein>
    <submittedName>
        <fullName evidence="21">Unconventional myosin-IXb-like isoform X2</fullName>
    </submittedName>
</protein>
<dbReference type="Gene3D" id="1.20.5.4820">
    <property type="match status" value="1"/>
</dbReference>
<evidence type="ECO:0000256" key="12">
    <source>
        <dbReference type="ARBA" id="ARBA00023175"/>
    </source>
</evidence>
<evidence type="ECO:0000256" key="15">
    <source>
        <dbReference type="SAM" id="MobiDB-lite"/>
    </source>
</evidence>
<dbReference type="Pfam" id="PF00788">
    <property type="entry name" value="RA"/>
    <property type="match status" value="1"/>
</dbReference>
<dbReference type="GO" id="GO:0005737">
    <property type="term" value="C:cytoplasm"/>
    <property type="evidence" value="ECO:0007669"/>
    <property type="project" value="UniProtKB-SubCell"/>
</dbReference>
<dbReference type="InterPro" id="IPR008936">
    <property type="entry name" value="Rho_GTPase_activation_prot"/>
</dbReference>
<dbReference type="PANTHER" id="PTHR46184">
    <property type="entry name" value="UNCONVENTIONAL MYOSIN-IXB-LIKE PROTEIN"/>
    <property type="match status" value="1"/>
</dbReference>
<feature type="region of interest" description="Disordered" evidence="15">
    <location>
        <begin position="2798"/>
        <end position="2831"/>
    </location>
</feature>
<dbReference type="PRINTS" id="PR00193">
    <property type="entry name" value="MYOSINHEAVY"/>
</dbReference>
<dbReference type="FunFam" id="1.20.58.530:FF:000005">
    <property type="entry name" value="unconventional myosin-IXa isoform X1"/>
    <property type="match status" value="1"/>
</dbReference>
<feature type="compositionally biased region" description="Basic and acidic residues" evidence="15">
    <location>
        <begin position="1368"/>
        <end position="1382"/>
    </location>
</feature>
<evidence type="ECO:0000256" key="14">
    <source>
        <dbReference type="SAM" id="Coils"/>
    </source>
</evidence>
<feature type="compositionally biased region" description="Basic and acidic residues" evidence="15">
    <location>
        <begin position="2099"/>
        <end position="2111"/>
    </location>
</feature>
<dbReference type="InterPro" id="IPR046987">
    <property type="entry name" value="Myo9"/>
</dbReference>
<dbReference type="SUPFAM" id="SSF48350">
    <property type="entry name" value="GTPase activation domain, GAP"/>
    <property type="match status" value="1"/>
</dbReference>
<keyword evidence="9 13" id="KW-0067">ATP-binding</keyword>
<dbReference type="Gene3D" id="3.30.60.20">
    <property type="match status" value="1"/>
</dbReference>
<dbReference type="InterPro" id="IPR002219">
    <property type="entry name" value="PKC_DAG/PE"/>
</dbReference>
<feature type="compositionally biased region" description="Gly residues" evidence="15">
    <location>
        <begin position="2248"/>
        <end position="2257"/>
    </location>
</feature>
<keyword evidence="11 13" id="KW-0518">Myosin</keyword>
<dbReference type="InterPro" id="IPR000198">
    <property type="entry name" value="RhoGAP_dom"/>
</dbReference>
<evidence type="ECO:0000256" key="2">
    <source>
        <dbReference type="ARBA" id="ARBA00008314"/>
    </source>
</evidence>
<dbReference type="InterPro" id="IPR027417">
    <property type="entry name" value="P-loop_NTPase"/>
</dbReference>
<dbReference type="InterPro" id="IPR046349">
    <property type="entry name" value="C1-like_sf"/>
</dbReference>
<dbReference type="GO" id="GO:0005096">
    <property type="term" value="F:GTPase activator activity"/>
    <property type="evidence" value="ECO:0007669"/>
    <property type="project" value="UniProtKB-KW"/>
</dbReference>
<evidence type="ECO:0000256" key="11">
    <source>
        <dbReference type="ARBA" id="ARBA00023123"/>
    </source>
</evidence>
<dbReference type="Pfam" id="PF00130">
    <property type="entry name" value="C1_1"/>
    <property type="match status" value="1"/>
</dbReference>
<dbReference type="PROSITE" id="PS50081">
    <property type="entry name" value="ZF_DAG_PE_2"/>
    <property type="match status" value="1"/>
</dbReference>
<dbReference type="FunFam" id="1.10.10.820:FF:000003">
    <property type="entry name" value="unconventional myosin-IXa isoform X1"/>
    <property type="match status" value="1"/>
</dbReference>
<dbReference type="Pfam" id="PF00620">
    <property type="entry name" value="RhoGAP"/>
    <property type="match status" value="1"/>
</dbReference>
<keyword evidence="4" id="KW-0963">Cytoplasm</keyword>
<feature type="compositionally biased region" description="Gly residues" evidence="15">
    <location>
        <begin position="1352"/>
        <end position="1367"/>
    </location>
</feature>
<evidence type="ECO:0000256" key="13">
    <source>
        <dbReference type="PROSITE-ProRule" id="PRU00782"/>
    </source>
</evidence>
<feature type="binding site" evidence="13">
    <location>
        <begin position="328"/>
        <end position="335"/>
    </location>
    <ligand>
        <name>ATP</name>
        <dbReference type="ChEBI" id="CHEBI:30616"/>
    </ligand>
</feature>
<evidence type="ECO:0000256" key="9">
    <source>
        <dbReference type="ARBA" id="ARBA00022840"/>
    </source>
</evidence>
<dbReference type="SUPFAM" id="SSF54236">
    <property type="entry name" value="Ubiquitin-like"/>
    <property type="match status" value="1"/>
</dbReference>
<evidence type="ECO:0000256" key="1">
    <source>
        <dbReference type="ARBA" id="ARBA00004496"/>
    </source>
</evidence>
<keyword evidence="6 13" id="KW-0547">Nucleotide-binding</keyword>
<dbReference type="Gene3D" id="1.10.555.10">
    <property type="entry name" value="Rho GTPase activation protein"/>
    <property type="match status" value="1"/>
</dbReference>
<dbReference type="GO" id="GO:0005524">
    <property type="term" value="F:ATP binding"/>
    <property type="evidence" value="ECO:0007669"/>
    <property type="project" value="UniProtKB-UniRule"/>
</dbReference>
<keyword evidence="8" id="KW-0862">Zinc</keyword>
<comment type="subcellular location">
    <subcellularLocation>
        <location evidence="1">Cytoplasm</location>
    </subcellularLocation>
</comment>
<feature type="region of interest" description="Disordered" evidence="15">
    <location>
        <begin position="2069"/>
        <end position="2127"/>
    </location>
</feature>
<feature type="compositionally biased region" description="Pro residues" evidence="15">
    <location>
        <begin position="1915"/>
        <end position="1927"/>
    </location>
</feature>
<dbReference type="Gene3D" id="1.20.58.530">
    <property type="match status" value="2"/>
</dbReference>
<feature type="compositionally biased region" description="Basic and acidic residues" evidence="15">
    <location>
        <begin position="1854"/>
        <end position="1880"/>
    </location>
</feature>
<evidence type="ECO:0000259" key="17">
    <source>
        <dbReference type="PROSITE" id="PS50200"/>
    </source>
</evidence>
<name>A0AAJ7TY48_PETMA</name>
<feature type="domain" description="Ras-associating" evidence="17">
    <location>
        <begin position="102"/>
        <end position="200"/>
    </location>
</feature>
<dbReference type="PROSITE" id="PS50238">
    <property type="entry name" value="RHOGAP"/>
    <property type="match status" value="1"/>
</dbReference>
<dbReference type="Gene3D" id="3.10.20.90">
    <property type="entry name" value="Phosphatidylinositol 3-kinase Catalytic Subunit, Chain A, domain 1"/>
    <property type="match status" value="1"/>
</dbReference>
<dbReference type="SMART" id="SM00314">
    <property type="entry name" value="RA"/>
    <property type="match status" value="1"/>
</dbReference>
<keyword evidence="3" id="KW-0343">GTPase activation</keyword>
<evidence type="ECO:0000256" key="4">
    <source>
        <dbReference type="ARBA" id="ARBA00022490"/>
    </source>
</evidence>
<dbReference type="SMART" id="SM00242">
    <property type="entry name" value="MYSc"/>
    <property type="match status" value="1"/>
</dbReference>
<dbReference type="SMART" id="SM00109">
    <property type="entry name" value="C1"/>
    <property type="match status" value="1"/>
</dbReference>
<dbReference type="Gene3D" id="1.20.5.190">
    <property type="match status" value="1"/>
</dbReference>
<dbReference type="Gene3D" id="1.20.120.720">
    <property type="entry name" value="Myosin VI head, motor domain, U50 subdomain"/>
    <property type="match status" value="1"/>
</dbReference>
<dbReference type="CDD" id="cd20818">
    <property type="entry name" value="C1_Myosin-IX"/>
    <property type="match status" value="1"/>
</dbReference>
<feature type="compositionally biased region" description="Basic and acidic residues" evidence="15">
    <location>
        <begin position="2069"/>
        <end position="2079"/>
    </location>
</feature>
<dbReference type="PROSITE" id="PS50200">
    <property type="entry name" value="RA"/>
    <property type="match status" value="1"/>
</dbReference>
<evidence type="ECO:0000259" key="19">
    <source>
        <dbReference type="PROSITE" id="PS51456"/>
    </source>
</evidence>
<evidence type="ECO:0000259" key="18">
    <source>
        <dbReference type="PROSITE" id="PS50238"/>
    </source>
</evidence>
<reference evidence="21" key="1">
    <citation type="submission" date="2025-08" db="UniProtKB">
        <authorList>
            <consortium name="RefSeq"/>
        </authorList>
    </citation>
    <scope>IDENTIFICATION</scope>
    <source>
        <tissue evidence="21">Sperm</tissue>
    </source>
</reference>
<proteinExistence type="inferred from homology"/>
<dbReference type="InterPro" id="IPR036961">
    <property type="entry name" value="Kinesin_motor_dom_sf"/>
</dbReference>
<dbReference type="CDD" id="cd23767">
    <property type="entry name" value="IQCD"/>
    <property type="match status" value="1"/>
</dbReference>
<dbReference type="GO" id="GO:0000146">
    <property type="term" value="F:microfilament motor activity"/>
    <property type="evidence" value="ECO:0007669"/>
    <property type="project" value="InterPro"/>
</dbReference>
<dbReference type="GO" id="GO:0035556">
    <property type="term" value="P:intracellular signal transduction"/>
    <property type="evidence" value="ECO:0007669"/>
    <property type="project" value="InterPro"/>
</dbReference>
<dbReference type="GO" id="GO:0016459">
    <property type="term" value="C:myosin complex"/>
    <property type="evidence" value="ECO:0007669"/>
    <property type="project" value="UniProtKB-KW"/>
</dbReference>
<dbReference type="Gene3D" id="3.40.850.10">
    <property type="entry name" value="Kinesin motor domain"/>
    <property type="match status" value="2"/>
</dbReference>
<feature type="compositionally biased region" description="Low complexity" evidence="15">
    <location>
        <begin position="1894"/>
        <end position="1906"/>
    </location>
</feature>
<evidence type="ECO:0000256" key="3">
    <source>
        <dbReference type="ARBA" id="ARBA00022468"/>
    </source>
</evidence>
<feature type="region of interest" description="Disordered" evidence="15">
    <location>
        <begin position="70"/>
        <end position="103"/>
    </location>
</feature>
<dbReference type="FunFam" id="3.40.850.10:FF:000008">
    <property type="entry name" value="Putative unconventional myosin-IXa"/>
    <property type="match status" value="1"/>
</dbReference>
<dbReference type="Gene3D" id="1.10.10.820">
    <property type="match status" value="1"/>
</dbReference>
<dbReference type="GO" id="GO:0008270">
    <property type="term" value="F:zinc ion binding"/>
    <property type="evidence" value="ECO:0007669"/>
    <property type="project" value="UniProtKB-KW"/>
</dbReference>
<dbReference type="SMART" id="SM00015">
    <property type="entry name" value="IQ"/>
    <property type="match status" value="5"/>
</dbReference>
<feature type="domain" description="Phorbol-ester/DAG-type" evidence="16">
    <location>
        <begin position="2313"/>
        <end position="2362"/>
    </location>
</feature>
<gene>
    <name evidence="21" type="primary">LOC116950796</name>
</gene>
<feature type="compositionally biased region" description="Acidic residues" evidence="15">
    <location>
        <begin position="1819"/>
        <end position="1848"/>
    </location>
</feature>
<feature type="compositionally biased region" description="Basic and acidic residues" evidence="15">
    <location>
        <begin position="91"/>
        <end position="103"/>
    </location>
</feature>
<dbReference type="Pfam" id="PF00612">
    <property type="entry name" value="IQ"/>
    <property type="match status" value="1"/>
</dbReference>
<dbReference type="Proteomes" id="UP001318040">
    <property type="component" value="Chromosome 40"/>
</dbReference>
<feature type="compositionally biased region" description="Basic and acidic residues" evidence="15">
    <location>
        <begin position="2805"/>
        <end position="2819"/>
    </location>
</feature>
<evidence type="ECO:0000313" key="21">
    <source>
        <dbReference type="RefSeq" id="XP_032824762.1"/>
    </source>
</evidence>
<dbReference type="PROSITE" id="PS51456">
    <property type="entry name" value="MYOSIN_MOTOR"/>
    <property type="match status" value="1"/>
</dbReference>
<feature type="domain" description="Rho-GAP" evidence="18">
    <location>
        <begin position="2396"/>
        <end position="2584"/>
    </location>
</feature>
<keyword evidence="5" id="KW-0479">Metal-binding</keyword>
<dbReference type="SUPFAM" id="SSF52540">
    <property type="entry name" value="P-loop containing nucleoside triphosphate hydrolases"/>
    <property type="match status" value="2"/>
</dbReference>
<keyword evidence="10 14" id="KW-0175">Coiled coil</keyword>
<dbReference type="InterPro" id="IPR000048">
    <property type="entry name" value="IQ_motif_EF-hand-BS"/>
</dbReference>
<feature type="region of interest" description="Actin-binding" evidence="13">
    <location>
        <begin position="988"/>
        <end position="1010"/>
    </location>
</feature>
<dbReference type="InterPro" id="IPR000159">
    <property type="entry name" value="RA_dom"/>
</dbReference>
<keyword evidence="12 13" id="KW-0505">Motor protein</keyword>
<sequence>MSGRLEDGLTGHARTRREPALGPTEGSRPGDGSRAWAGPTAGGVETGNACKRSHRGTVKVALVGGLRSGEKEAGLCPTTGTSSPSAGRGRHWSEGGQRDADRPHTLCVYPGALATDTVAWPVVATQDTTADAIIEVLTRKLSLDPTKRYVLAEVRESGGEEWILDASERPVRRMMLWPRSALRDVLSSSDYRFLLREQNVDGSIQYDSTHAWVQVSRAERQMVARGFLPQRYQDGDLDDLCYLPELSEAAILSALRARYGRGRIYTYAGSILVAINPFRFLPIYNPRFVQLYDGRRLGELEPHIFAVADAAYHAMLRERVHQCLVISGESGSGKTQSTNFLIHHLTALSQRGYTSGVERTILGAGPVLEAFGNAKTAHNDNSSRFGKFIQVNYRENGTVRGAIMEKYLLEKSRLVSQEKNERNYHVFYYLLEGTTEEEKELLHLLPPPHYNYLNQSMRKSISQEWDCSEPPTETDINRVEGEDLKHDFERLKLAMEMVGFLPKTRMQIFTVLSAVLSLGNVSFRGKTCRDDTVEVELGIAISTVSELLQVKESSLIEALTTRKTVAVGEKLIVPFRLCEAITARDSMAKSLYVALFDWILLRINHALLHKRDLEENVQCLSIGVLDIFGFEDFTHSNSFEQFCINFANEQLHHYFNKHIFKIEQEEYASEGIVWHNIDYVDNLGCIQLVSRKPTGLFHLLDEECNFPQANSGTLLRKFRHQHERSEFFEIPAVMEAAFIIRHFAGRVKYQIKDFREKNTDHMRADAIALLRGSSSVLVRALVSLHPVALLRWAVLRALLRSVRAFQAGATRRAGARSVVAAVTAAALSGDGARDHRGIGIDGGPLSPVFCPRASSSFLMHPVHQRSLQILRRCSQERVADSSHAGAPLSSSLPWDGGCGMRRRGSWDVSRDDIFACAASTRLRERTNSMFCRKNNSKPKINLPKHLVDIRSLQHVVRLSQHERPAHALLQPHPKKRPPSISAQFQASLNKLLDTLNQALPYFIRCLRSNDRKDPMRFDEELVLRQLRYTGMLETVRIRRAGYSTKYTFQEFKERFGVLMPRDAEPGQADVGSLLQSLRLDPNNYQIGRTKVFLKESARQFVQDCLHDEVSRRVVLLQRHLRCRRDRAAFQRQRNASLLLQRAVRAWLSEHRFLRCVESGRDFWQQRRDSKYGNPAVPAAIIFQACLAKMRLRGPSRLPLCAEGDEEGVTSGYLGTVLVQRVWPEGAEKAATNIQAAWRGWRLRVAYGQLRHATLILQVWWRARRSRASFVRMRAAVVGLQARWRGQTARARFRELQPREARPSAAPPCPARPASPADSRPPTDPDPAAVVLSTGGRHPGDRRSGSAAAGFDAGSGGSAESDGIGGGREAAEAASRDDDGGDRRQRRRRPPVAEEESGTSLVVARNVTGDNGIVLAEESRGADAAAVVSDEDGVGGGNGCERHRGVENELDNMKEEEDVEDQAKGVVLNEGDETVYRRHGDDDKDHDDDDGVLLRDTSVDTVSMDETCPNPVSAGEAEDNPVSLCKTMDNFVSILESMSDAVTARETAAGLVSLPETTNKPVSPYKEPNDIATRTKTVNNVVPADKTEDDFVFTNETEDISLCPSETPDQPAFVPETLDGSVYPKETQDQPVCLHETADRAASPNRTTDGSCSHPETTMEVLVSPGEDPHGCVFHHEAPGSPASRCKTTDGPLAHQEAMEVIASADDAADDALARLETADDALFLPNVTPVDSFSCRETTDVSLSPRDTTGVSISCRVVAARRVSLPATPDVQAPAAETPRVPSSLPDDYLHRLLDTLDEGDCGELLREIAQNLYKRDGEEEEEDDEDEDDDRDDDGDDRDGMDADAEEGGGAADGRDGGRRAERRSGAAKGRPESVERRARWTGRPKFAPPAKPGAGASAEDAALAYRSRETMTTPPPPSPPPPSSPPAAAAAAAKEAAESRVPWSRRSVQTKLTAEEVDALRRMIVIKQENLESEGRAHHIPGLQLQHFNLPLGEKRLRAFGPGASTGSGGMHGSAGRVHLKRRLRNFLSNKRVADKKTSHDRPAGAPSTTTTIATWRWSQVGSVAIREKESKGHEEPSDVEIPAFCGLPPSSGRSVGKAERSERRERAAMEPPISPSQPDTPLSRKRSIRLAREVPGGAQGQWNNSTGKVAVRSGDLQRLDGFLLHKISDLLVDPSQDSEADVLFKNALKDFRGNVQSLYSASLRTEVTALTYKDLVDNFTRVLEKGVPSGAVRRTTRRAARGMKGDAGGTGGTGRPCLPVPMGVNTMQVLIDEFVREAAREEEALNSKVARFDKKKRKKKEMENAEERLGHAFRNVQFNIPTSCEQCGAFMWMMDRGYVCKLCKYTCHRRCCERVLMPCPGSFPSGRRYEPHVLDGSARPPTLASYGGRHFGVPLALLACPSRAVPEVLERLVRHVETQGLYCEGVYRKSGSANRARRLRSELEADVNGASLEGYQVHVVTGVLKQWLRELPEPLFTYEYYHDFLRAVELPDKREQVRCVYSVIDKLPQPHHSALQRLIFHLVRVAQQEETNRMSASALAIVFAPCVLRGRDGRDPLLGMREVAHATACLELIIGEQMTRVQSILADIASLDTAHEAASHRLLLVLQSLESVKGKPATADEGAGGRVEGLTPTEEIPTLFDQDATAIRDEERILRKQLQSIQEEREELSYGMLALEPCGSDEETLDSGASLGTADSAENILQGANLVSSSAYPWTSLYSGTPLPALASTACGSLGSEASLYSCCSDDGAAGAAGAGASADLAPAFPARLQRHREACRASAPLCIPTRRDDPVARAAAAAAESARRQSDPTFDHAARADIPFIDDSSEV</sequence>
<feature type="domain" description="Myosin motor" evidence="19">
    <location>
        <begin position="235"/>
        <end position="1107"/>
    </location>
</feature>
<accession>A0AAJ7TY48</accession>
<feature type="region of interest" description="Disordered" evidence="15">
    <location>
        <begin position="1813"/>
        <end position="1933"/>
    </location>
</feature>
<comment type="similarity">
    <text evidence="2 13">Belongs to the TRAFAC class myosin-kinesin ATPase superfamily. Myosin family.</text>
</comment>
<feature type="region of interest" description="Disordered" evidence="15">
    <location>
        <begin position="2241"/>
        <end position="2260"/>
    </location>
</feature>
<feature type="coiled-coil region" evidence="14">
    <location>
        <begin position="2278"/>
        <end position="2318"/>
    </location>
</feature>
<dbReference type="RefSeq" id="XP_032824762.1">
    <property type="nucleotide sequence ID" value="XM_032968871.1"/>
</dbReference>
<keyword evidence="7" id="KW-0863">Zinc-finger</keyword>
<feature type="region of interest" description="Disordered" evidence="15">
    <location>
        <begin position="1"/>
        <end position="51"/>
    </location>
</feature>
<feature type="region of interest" description="Disordered" evidence="15">
    <location>
        <begin position="1293"/>
        <end position="1405"/>
    </location>
</feature>
<evidence type="ECO:0000256" key="7">
    <source>
        <dbReference type="ARBA" id="ARBA00022771"/>
    </source>
</evidence>
<dbReference type="Pfam" id="PF00063">
    <property type="entry name" value="Myosin_head"/>
    <property type="match status" value="2"/>
</dbReference>
<keyword evidence="13" id="KW-0009">Actin-binding</keyword>
<dbReference type="SMART" id="SM00324">
    <property type="entry name" value="RhoGAP"/>
    <property type="match status" value="1"/>
</dbReference>
<evidence type="ECO:0000256" key="5">
    <source>
        <dbReference type="ARBA" id="ARBA00022723"/>
    </source>
</evidence>
<dbReference type="SUPFAM" id="SSF57889">
    <property type="entry name" value="Cysteine-rich domain"/>
    <property type="match status" value="1"/>
</dbReference>
<dbReference type="GO" id="GO:0005884">
    <property type="term" value="C:actin filament"/>
    <property type="evidence" value="ECO:0007669"/>
    <property type="project" value="TreeGrafter"/>
</dbReference>
<evidence type="ECO:0000313" key="20">
    <source>
        <dbReference type="Proteomes" id="UP001318040"/>
    </source>
</evidence>
<evidence type="ECO:0000259" key="16">
    <source>
        <dbReference type="PROSITE" id="PS50081"/>
    </source>
</evidence>
<dbReference type="InterPro" id="IPR029071">
    <property type="entry name" value="Ubiquitin-like_domsf"/>
</dbReference>
<keyword evidence="20" id="KW-1185">Reference proteome</keyword>
<evidence type="ECO:0000256" key="10">
    <source>
        <dbReference type="ARBA" id="ARBA00023054"/>
    </source>
</evidence>
<dbReference type="GO" id="GO:0051015">
    <property type="term" value="F:actin filament binding"/>
    <property type="evidence" value="ECO:0007669"/>
    <property type="project" value="TreeGrafter"/>
</dbReference>
<evidence type="ECO:0000256" key="8">
    <source>
        <dbReference type="ARBA" id="ARBA00022833"/>
    </source>
</evidence>
<evidence type="ECO:0000256" key="6">
    <source>
        <dbReference type="ARBA" id="ARBA00022741"/>
    </source>
</evidence>
<dbReference type="PROSITE" id="PS50096">
    <property type="entry name" value="IQ"/>
    <property type="match status" value="2"/>
</dbReference>